<dbReference type="EMBL" id="BMGP01000005">
    <property type="protein sequence ID" value="GGF32645.1"/>
    <property type="molecule type" value="Genomic_DNA"/>
</dbReference>
<dbReference type="InterPro" id="IPR017946">
    <property type="entry name" value="PLC-like_Pdiesterase_TIM-brl"/>
</dbReference>
<gene>
    <name evidence="2" type="primary">glpQ2</name>
    <name evidence="2" type="ORF">GCM10011399_27240</name>
</gene>
<dbReference type="Proteomes" id="UP000598775">
    <property type="component" value="Unassembled WGS sequence"/>
</dbReference>
<dbReference type="PANTHER" id="PTHR43805:SF1">
    <property type="entry name" value="GP-PDE DOMAIN-CONTAINING PROTEIN"/>
    <property type="match status" value="1"/>
</dbReference>
<dbReference type="GO" id="GO:0008081">
    <property type="term" value="F:phosphoric diester hydrolase activity"/>
    <property type="evidence" value="ECO:0007669"/>
    <property type="project" value="InterPro"/>
</dbReference>
<dbReference type="Gene3D" id="3.20.20.190">
    <property type="entry name" value="Phosphatidylinositol (PI) phosphodiesterase"/>
    <property type="match status" value="1"/>
</dbReference>
<comment type="caution">
    <text evidence="2">The sequence shown here is derived from an EMBL/GenBank/DDBJ whole genome shotgun (WGS) entry which is preliminary data.</text>
</comment>
<dbReference type="GO" id="GO:0006629">
    <property type="term" value="P:lipid metabolic process"/>
    <property type="evidence" value="ECO:0007669"/>
    <property type="project" value="InterPro"/>
</dbReference>
<dbReference type="PANTHER" id="PTHR43805">
    <property type="entry name" value="GLYCEROPHOSPHORYL DIESTER PHOSPHODIESTERASE"/>
    <property type="match status" value="1"/>
</dbReference>
<evidence type="ECO:0000313" key="2">
    <source>
        <dbReference type="EMBL" id="GGF32645.1"/>
    </source>
</evidence>
<sequence length="218" mass="22782">MACGATYVELDVHASSDGEAIVAHDPNLTRLLGREDTIAGLTTSELAELDLGDGSGFATLAEVLAALPETRLNIDIKASAAAAPAAAAILAAHALDRVLITSFSNKRRRAAVALLPGVATSASARPFLIALVAATLGLRPVVRRVLREVDALQVPETALGLRVTSPRVLRSIHSAGVEVHIWTINDPATMTKLLDLGVDGIVTDRIDLALGLVENRPQ</sequence>
<accession>A0A917B9Y2</accession>
<evidence type="ECO:0000259" key="1">
    <source>
        <dbReference type="PROSITE" id="PS51704"/>
    </source>
</evidence>
<dbReference type="SUPFAM" id="SSF51695">
    <property type="entry name" value="PLC-like phosphodiesterases"/>
    <property type="match status" value="1"/>
</dbReference>
<protein>
    <submittedName>
        <fullName evidence="2">Glycerophosphoryl diester phosphodiesterase</fullName>
    </submittedName>
</protein>
<evidence type="ECO:0000313" key="3">
    <source>
        <dbReference type="Proteomes" id="UP000598775"/>
    </source>
</evidence>
<keyword evidence="3" id="KW-1185">Reference proteome</keyword>
<dbReference type="AlphaFoldDB" id="A0A917B9Y2"/>
<feature type="domain" description="GP-PDE" evidence="1">
    <location>
        <begin position="1"/>
        <end position="213"/>
    </location>
</feature>
<dbReference type="Pfam" id="PF03009">
    <property type="entry name" value="GDPD"/>
    <property type="match status" value="1"/>
</dbReference>
<proteinExistence type="predicted"/>
<dbReference type="PROSITE" id="PS51704">
    <property type="entry name" value="GP_PDE"/>
    <property type="match status" value="1"/>
</dbReference>
<name>A0A917B9Y2_9MICO</name>
<reference evidence="2 3" key="1">
    <citation type="journal article" date="2014" name="Int. J. Syst. Evol. Microbiol.">
        <title>Complete genome sequence of Corynebacterium casei LMG S-19264T (=DSM 44701T), isolated from a smear-ripened cheese.</title>
        <authorList>
            <consortium name="US DOE Joint Genome Institute (JGI-PGF)"/>
            <person name="Walter F."/>
            <person name="Albersmeier A."/>
            <person name="Kalinowski J."/>
            <person name="Ruckert C."/>
        </authorList>
    </citation>
    <scope>NUCLEOTIDE SEQUENCE [LARGE SCALE GENOMIC DNA]</scope>
    <source>
        <strain evidence="2 3">CGMCC 1.12976</strain>
    </source>
</reference>
<dbReference type="InterPro" id="IPR030395">
    <property type="entry name" value="GP_PDE_dom"/>
</dbReference>
<organism evidence="2 3">
    <name type="scientific">Subtercola lobariae</name>
    <dbReference type="NCBI Taxonomy" id="1588641"/>
    <lineage>
        <taxon>Bacteria</taxon>
        <taxon>Bacillati</taxon>
        <taxon>Actinomycetota</taxon>
        <taxon>Actinomycetes</taxon>
        <taxon>Micrococcales</taxon>
        <taxon>Microbacteriaceae</taxon>
        <taxon>Subtercola</taxon>
    </lineage>
</organism>